<dbReference type="AlphaFoldDB" id="A0A484GJC3"/>
<evidence type="ECO:0000313" key="1">
    <source>
        <dbReference type="EMBL" id="TEA35561.1"/>
    </source>
</evidence>
<gene>
    <name evidence="1" type="ORF">DBR06_SOUSAS8910039</name>
</gene>
<proteinExistence type="predicted"/>
<dbReference type="EMBL" id="QWLN02007301">
    <property type="protein sequence ID" value="TEA35561.1"/>
    <property type="molecule type" value="Genomic_DNA"/>
</dbReference>
<reference evidence="1 2" key="1">
    <citation type="journal article" date="2018" name="Genomics">
        <title>Molecular footprints of inshore aquatic adaptation in Indo-Pacific humpback dolphin (Sousa chinensis).</title>
        <authorList>
            <person name="Ming Y."/>
            <person name="Jian J."/>
            <person name="Yu F."/>
            <person name="Yu X."/>
            <person name="Wang J."/>
            <person name="Liu W."/>
        </authorList>
    </citation>
    <scope>NUCLEOTIDE SEQUENCE [LARGE SCALE GENOMIC DNA]</scope>
    <source>
        <strain evidence="1">MY-2018</strain>
        <tissue evidence="1">Skin</tissue>
    </source>
</reference>
<dbReference type="Proteomes" id="UP000295264">
    <property type="component" value="Unassembled WGS sequence"/>
</dbReference>
<sequence>MITDNFQKISNFFDQQ</sequence>
<protein>
    <submittedName>
        <fullName evidence="1">Uncharacterized protein</fullName>
    </submittedName>
</protein>
<name>A0A484GJC3_SOUCH</name>
<evidence type="ECO:0000313" key="2">
    <source>
        <dbReference type="Proteomes" id="UP000295264"/>
    </source>
</evidence>
<keyword evidence="2" id="KW-1185">Reference proteome</keyword>
<organism evidence="1 2">
    <name type="scientific">Sousa chinensis</name>
    <name type="common">Indo-pacific humpbacked dolphin</name>
    <name type="synonym">Steno chinensis</name>
    <dbReference type="NCBI Taxonomy" id="103600"/>
    <lineage>
        <taxon>Eukaryota</taxon>
        <taxon>Metazoa</taxon>
        <taxon>Chordata</taxon>
        <taxon>Craniata</taxon>
        <taxon>Vertebrata</taxon>
        <taxon>Euteleostomi</taxon>
        <taxon>Mammalia</taxon>
        <taxon>Eutheria</taxon>
        <taxon>Laurasiatheria</taxon>
        <taxon>Artiodactyla</taxon>
        <taxon>Whippomorpha</taxon>
        <taxon>Cetacea</taxon>
        <taxon>Odontoceti</taxon>
        <taxon>Delphinidae</taxon>
        <taxon>Sousa</taxon>
    </lineage>
</organism>
<accession>A0A484GJC3</accession>
<comment type="caution">
    <text evidence="1">The sequence shown here is derived from an EMBL/GenBank/DDBJ whole genome shotgun (WGS) entry which is preliminary data.</text>
</comment>